<organism evidence="4 5">
    <name type="scientific">Streptomyces olindensis</name>
    <dbReference type="NCBI Taxonomy" id="358823"/>
    <lineage>
        <taxon>Bacteria</taxon>
        <taxon>Bacillati</taxon>
        <taxon>Actinomycetota</taxon>
        <taxon>Actinomycetes</taxon>
        <taxon>Kitasatosporales</taxon>
        <taxon>Streptomycetaceae</taxon>
        <taxon>Streptomyces</taxon>
    </lineage>
</organism>
<feature type="chain" id="PRO_5046239526" description="Secreted protein" evidence="3">
    <location>
        <begin position="28"/>
        <end position="243"/>
    </location>
</feature>
<gene>
    <name evidence="4" type="ORF">ABZ568_42400</name>
</gene>
<evidence type="ECO:0000313" key="5">
    <source>
        <dbReference type="Proteomes" id="UP001550603"/>
    </source>
</evidence>
<feature type="compositionally biased region" description="Basic and acidic residues" evidence="1">
    <location>
        <begin position="157"/>
        <end position="191"/>
    </location>
</feature>
<evidence type="ECO:0008006" key="6">
    <source>
        <dbReference type="Google" id="ProtNLM"/>
    </source>
</evidence>
<name>A0ABV2Y9P4_9ACTN</name>
<accession>A0ABV2Y9P4</accession>
<evidence type="ECO:0000256" key="3">
    <source>
        <dbReference type="SAM" id="SignalP"/>
    </source>
</evidence>
<keyword evidence="2" id="KW-0472">Membrane</keyword>
<feature type="transmembrane region" description="Helical" evidence="2">
    <location>
        <begin position="215"/>
        <end position="234"/>
    </location>
</feature>
<dbReference type="Proteomes" id="UP001550603">
    <property type="component" value="Unassembled WGS sequence"/>
</dbReference>
<proteinExistence type="predicted"/>
<comment type="caution">
    <text evidence="4">The sequence shown here is derived from an EMBL/GenBank/DDBJ whole genome shotgun (WGS) entry which is preliminary data.</text>
</comment>
<dbReference type="EMBL" id="JBEYBN010000141">
    <property type="protein sequence ID" value="MEU2272986.1"/>
    <property type="molecule type" value="Genomic_DNA"/>
</dbReference>
<evidence type="ECO:0000256" key="1">
    <source>
        <dbReference type="SAM" id="MobiDB-lite"/>
    </source>
</evidence>
<feature type="compositionally biased region" description="Basic residues" evidence="1">
    <location>
        <begin position="146"/>
        <end position="156"/>
    </location>
</feature>
<reference evidence="4 5" key="1">
    <citation type="submission" date="2024-06" db="EMBL/GenBank/DDBJ databases">
        <title>The Natural Products Discovery Center: Release of the First 8490 Sequenced Strains for Exploring Actinobacteria Biosynthetic Diversity.</title>
        <authorList>
            <person name="Kalkreuter E."/>
            <person name="Kautsar S.A."/>
            <person name="Yang D."/>
            <person name="Bader C.D."/>
            <person name="Teijaro C.N."/>
            <person name="Fluegel L."/>
            <person name="Davis C.M."/>
            <person name="Simpson J.R."/>
            <person name="Lauterbach L."/>
            <person name="Steele A.D."/>
            <person name="Gui C."/>
            <person name="Meng S."/>
            <person name="Li G."/>
            <person name="Viehrig K."/>
            <person name="Ye F."/>
            <person name="Su P."/>
            <person name="Kiefer A.F."/>
            <person name="Nichols A."/>
            <person name="Cepeda A.J."/>
            <person name="Yan W."/>
            <person name="Fan B."/>
            <person name="Jiang Y."/>
            <person name="Adhikari A."/>
            <person name="Zheng C.-J."/>
            <person name="Schuster L."/>
            <person name="Cowan T.M."/>
            <person name="Smanski M.J."/>
            <person name="Chevrette M.G."/>
            <person name="De Carvalho L.P.S."/>
            <person name="Shen B."/>
        </authorList>
    </citation>
    <scope>NUCLEOTIDE SEQUENCE [LARGE SCALE GENOMIC DNA]</scope>
    <source>
        <strain evidence="4 5">NPDC019583</strain>
    </source>
</reference>
<protein>
    <recommendedName>
        <fullName evidence="6">Secreted protein</fullName>
    </recommendedName>
</protein>
<keyword evidence="2" id="KW-1133">Transmembrane helix</keyword>
<feature type="region of interest" description="Disordered" evidence="1">
    <location>
        <begin position="96"/>
        <end position="191"/>
    </location>
</feature>
<evidence type="ECO:0000256" key="2">
    <source>
        <dbReference type="SAM" id="Phobius"/>
    </source>
</evidence>
<keyword evidence="3" id="KW-0732">Signal</keyword>
<keyword evidence="2" id="KW-0812">Transmembrane</keyword>
<keyword evidence="5" id="KW-1185">Reference proteome</keyword>
<dbReference type="RefSeq" id="WP_037759665.1">
    <property type="nucleotide sequence ID" value="NZ_JBEYBN010000141.1"/>
</dbReference>
<sequence length="243" mass="24905">MRRTLHALSVAVLTGSALVGFAPAVLAEPAAEVAPATVEPGGTLTVSVSCDPTGGPPPDTMDATSQAFDEGTVPLRRVTGNDDEVSGPAYRGTARIASAENFEGDPDAGGEDSAWTVDGTCPAAPGGEGKEWSATFTVAHGSGPHKPSHGPTHKPPHKPDKPCPEPPHHSDPHHSDPHHSDPQHPEPHHTDCGAAVVQRGVRAGDGGAFTDSVPALVAGGVLIAGAFGAAVHRLRNRETDMYR</sequence>
<feature type="signal peptide" evidence="3">
    <location>
        <begin position="1"/>
        <end position="27"/>
    </location>
</feature>
<evidence type="ECO:0000313" key="4">
    <source>
        <dbReference type="EMBL" id="MEU2272986.1"/>
    </source>
</evidence>